<comment type="caution">
    <text evidence="2">The sequence shown here is derived from an EMBL/GenBank/DDBJ whole genome shotgun (WGS) entry which is preliminary data.</text>
</comment>
<evidence type="ECO:0000259" key="1">
    <source>
        <dbReference type="Pfam" id="PF13843"/>
    </source>
</evidence>
<keyword evidence="3" id="KW-1185">Reference proteome</keyword>
<dbReference type="Pfam" id="PF13843">
    <property type="entry name" value="DDE_Tnp_1_7"/>
    <property type="match status" value="1"/>
</dbReference>
<dbReference type="PANTHER" id="PTHR46599:SF6">
    <property type="entry name" value="DUAL SPECIFICITY PHOSPHATASE 26"/>
    <property type="match status" value="1"/>
</dbReference>
<reference evidence="2 3" key="1">
    <citation type="submission" date="2023-09" db="EMBL/GenBank/DDBJ databases">
        <authorList>
            <person name="Wang M."/>
        </authorList>
    </citation>
    <scope>NUCLEOTIDE SEQUENCE [LARGE SCALE GENOMIC DNA]</scope>
    <source>
        <strain evidence="2">GT-2023</strain>
        <tissue evidence="2">Liver</tissue>
    </source>
</reference>
<accession>A0ABR3LFJ6</accession>
<dbReference type="Proteomes" id="UP001558613">
    <property type="component" value="Unassembled WGS sequence"/>
</dbReference>
<name>A0ABR3LFJ6_9TELE</name>
<gene>
    <name evidence="2" type="ORF">QQF64_019473</name>
</gene>
<evidence type="ECO:0000313" key="3">
    <source>
        <dbReference type="Proteomes" id="UP001558613"/>
    </source>
</evidence>
<dbReference type="PANTHER" id="PTHR46599">
    <property type="entry name" value="PIGGYBAC TRANSPOSABLE ELEMENT-DERIVED PROTEIN 4"/>
    <property type="match status" value="1"/>
</dbReference>
<feature type="domain" description="PiggyBac transposable element-derived protein" evidence="1">
    <location>
        <begin position="4"/>
        <end position="67"/>
    </location>
</feature>
<protein>
    <recommendedName>
        <fullName evidence="1">PiggyBac transposable element-derived protein domain-containing protein</fullName>
    </recommendedName>
</protein>
<sequence>MSTMHRDASVSARIDRKPEMILDYNATKGGVDNLDKVTSAYSCQRKTARWPMVVFSNILDVYAYNAFVLWREINPSWNQGKLCKRRLFLEELGKELIKPEIQRCSCPPRATAATALFESTRADKPRPTEIPEVNTAGGKKRKRCEMCPPRSGNKTSTMCVKCQKFICRKHTIDLCASCQE</sequence>
<dbReference type="EMBL" id="JAYMGO010000022">
    <property type="protein sequence ID" value="KAL1251677.1"/>
    <property type="molecule type" value="Genomic_DNA"/>
</dbReference>
<organism evidence="2 3">
    <name type="scientific">Cirrhinus molitorella</name>
    <name type="common">mud carp</name>
    <dbReference type="NCBI Taxonomy" id="172907"/>
    <lineage>
        <taxon>Eukaryota</taxon>
        <taxon>Metazoa</taxon>
        <taxon>Chordata</taxon>
        <taxon>Craniata</taxon>
        <taxon>Vertebrata</taxon>
        <taxon>Euteleostomi</taxon>
        <taxon>Actinopterygii</taxon>
        <taxon>Neopterygii</taxon>
        <taxon>Teleostei</taxon>
        <taxon>Ostariophysi</taxon>
        <taxon>Cypriniformes</taxon>
        <taxon>Cyprinidae</taxon>
        <taxon>Labeoninae</taxon>
        <taxon>Labeonini</taxon>
        <taxon>Cirrhinus</taxon>
    </lineage>
</organism>
<proteinExistence type="predicted"/>
<evidence type="ECO:0000313" key="2">
    <source>
        <dbReference type="EMBL" id="KAL1251677.1"/>
    </source>
</evidence>
<dbReference type="InterPro" id="IPR029526">
    <property type="entry name" value="PGBD"/>
</dbReference>